<feature type="binding site" evidence="12">
    <location>
        <position position="93"/>
    </location>
    <ligand>
        <name>a divalent metal cation</name>
        <dbReference type="ChEBI" id="CHEBI:60240"/>
    </ligand>
</feature>
<dbReference type="InterPro" id="IPR012337">
    <property type="entry name" value="RNaseH-like_sf"/>
</dbReference>
<feature type="binding site" evidence="12">
    <location>
        <position position="7"/>
    </location>
    <ligand>
        <name>a divalent metal cation</name>
        <dbReference type="ChEBI" id="CHEBI:60240"/>
    </ligand>
</feature>
<dbReference type="EMBL" id="CP017111">
    <property type="protein sequence ID" value="AOO66200.1"/>
    <property type="molecule type" value="Genomic_DNA"/>
</dbReference>
<comment type="catalytic activity">
    <reaction evidence="1 12 13">
        <text>Endonucleolytic cleavage to 5'-phosphomonoester.</text>
        <dbReference type="EC" id="3.1.26.4"/>
    </reaction>
</comment>
<dbReference type="PATRIC" id="fig|1193502.14.peg.2472"/>
<dbReference type="PANTHER" id="PTHR10954">
    <property type="entry name" value="RIBONUCLEASE H2 SUBUNIT A"/>
    <property type="match status" value="1"/>
</dbReference>
<keyword evidence="8 12" id="KW-0479">Metal-binding</keyword>
<protein>
    <recommendedName>
        <fullName evidence="13">Ribonuclease</fullName>
        <ecNumber evidence="13">3.1.26.4</ecNumber>
    </recommendedName>
</protein>
<evidence type="ECO:0000256" key="3">
    <source>
        <dbReference type="ARBA" id="ARBA00004065"/>
    </source>
</evidence>
<accession>A0A1D7TMJ9</accession>
<dbReference type="CDD" id="cd07182">
    <property type="entry name" value="RNase_HII_bacteria_HII_like"/>
    <property type="match status" value="1"/>
</dbReference>
<dbReference type="GO" id="GO:0043137">
    <property type="term" value="P:DNA replication, removal of RNA primer"/>
    <property type="evidence" value="ECO:0007669"/>
    <property type="project" value="TreeGrafter"/>
</dbReference>
<name>A0A1D7TMJ9_9BACT</name>
<keyword evidence="7 12" id="KW-0540">Nuclease</keyword>
<dbReference type="PROSITE" id="PS51975">
    <property type="entry name" value="RNASE_H_2"/>
    <property type="match status" value="1"/>
</dbReference>
<evidence type="ECO:0000256" key="9">
    <source>
        <dbReference type="ARBA" id="ARBA00022759"/>
    </source>
</evidence>
<comment type="function">
    <text evidence="3 13">Endonuclease that specifically degrades the RNA of RNA-DNA hybrids.</text>
</comment>
<comment type="cofactor">
    <cofactor evidence="2">
        <name>Mg(2+)</name>
        <dbReference type="ChEBI" id="CHEBI:18420"/>
    </cofactor>
</comment>
<evidence type="ECO:0000256" key="6">
    <source>
        <dbReference type="ARBA" id="ARBA00022490"/>
    </source>
</evidence>
<dbReference type="Pfam" id="PF01351">
    <property type="entry name" value="RNase_HII"/>
    <property type="match status" value="1"/>
</dbReference>
<evidence type="ECO:0000259" key="14">
    <source>
        <dbReference type="PROSITE" id="PS51975"/>
    </source>
</evidence>
<proteinExistence type="inferred from homology"/>
<keyword evidence="10 12" id="KW-0378">Hydrolase</keyword>
<keyword evidence="11" id="KW-0464">Manganese</keyword>
<evidence type="ECO:0000256" key="1">
    <source>
        <dbReference type="ARBA" id="ARBA00000077"/>
    </source>
</evidence>
<comment type="subcellular location">
    <subcellularLocation>
        <location evidence="4">Cytoplasm</location>
    </subcellularLocation>
</comment>
<dbReference type="GO" id="GO:0005737">
    <property type="term" value="C:cytoplasm"/>
    <property type="evidence" value="ECO:0007669"/>
    <property type="project" value="UniProtKB-SubCell"/>
</dbReference>
<dbReference type="InterPro" id="IPR022898">
    <property type="entry name" value="RNase_HII"/>
</dbReference>
<keyword evidence="9 12" id="KW-0255">Endonuclease</keyword>
<dbReference type="EC" id="3.1.26.4" evidence="13"/>
<dbReference type="GO" id="GO:0006298">
    <property type="term" value="P:mismatch repair"/>
    <property type="evidence" value="ECO:0007669"/>
    <property type="project" value="TreeGrafter"/>
</dbReference>
<keyword evidence="6" id="KW-0963">Cytoplasm</keyword>
<dbReference type="KEGG" id="shal:SHALO_2440"/>
<dbReference type="InterPro" id="IPR024567">
    <property type="entry name" value="RNase_HII/HIII_dom"/>
</dbReference>
<dbReference type="GO" id="GO:0004523">
    <property type="term" value="F:RNA-DNA hybrid ribonuclease activity"/>
    <property type="evidence" value="ECO:0007669"/>
    <property type="project" value="UniProtKB-UniRule"/>
</dbReference>
<organism evidence="15 16">
    <name type="scientific">Sulfurospirillum halorespirans DSM 13726</name>
    <dbReference type="NCBI Taxonomy" id="1193502"/>
    <lineage>
        <taxon>Bacteria</taxon>
        <taxon>Pseudomonadati</taxon>
        <taxon>Campylobacterota</taxon>
        <taxon>Epsilonproteobacteria</taxon>
        <taxon>Campylobacterales</taxon>
        <taxon>Sulfurospirillaceae</taxon>
        <taxon>Sulfurospirillum</taxon>
    </lineage>
</organism>
<evidence type="ECO:0000313" key="15">
    <source>
        <dbReference type="EMBL" id="AOO66200.1"/>
    </source>
</evidence>
<evidence type="ECO:0000256" key="8">
    <source>
        <dbReference type="ARBA" id="ARBA00022723"/>
    </source>
</evidence>
<evidence type="ECO:0000256" key="2">
    <source>
        <dbReference type="ARBA" id="ARBA00001946"/>
    </source>
</evidence>
<comment type="similarity">
    <text evidence="5 13">Belongs to the RNase HII family.</text>
</comment>
<feature type="binding site" evidence="12">
    <location>
        <position position="6"/>
    </location>
    <ligand>
        <name>a divalent metal cation</name>
        <dbReference type="ChEBI" id="CHEBI:60240"/>
    </ligand>
</feature>
<evidence type="ECO:0000256" key="7">
    <source>
        <dbReference type="ARBA" id="ARBA00022722"/>
    </source>
</evidence>
<dbReference type="NCBIfam" id="NF000595">
    <property type="entry name" value="PRK00015.1-3"/>
    <property type="match status" value="1"/>
</dbReference>
<dbReference type="PANTHER" id="PTHR10954:SF18">
    <property type="entry name" value="RIBONUCLEASE HII"/>
    <property type="match status" value="1"/>
</dbReference>
<dbReference type="Gene3D" id="3.30.420.10">
    <property type="entry name" value="Ribonuclease H-like superfamily/Ribonuclease H"/>
    <property type="match status" value="1"/>
</dbReference>
<dbReference type="STRING" id="1193502.SHALO_2440"/>
<dbReference type="GO" id="GO:0003723">
    <property type="term" value="F:RNA binding"/>
    <property type="evidence" value="ECO:0007669"/>
    <property type="project" value="UniProtKB-UniRule"/>
</dbReference>
<evidence type="ECO:0000256" key="10">
    <source>
        <dbReference type="ARBA" id="ARBA00022801"/>
    </source>
</evidence>
<gene>
    <name evidence="15" type="ORF">SHALO_2440</name>
</gene>
<dbReference type="GO" id="GO:0032299">
    <property type="term" value="C:ribonuclease H2 complex"/>
    <property type="evidence" value="ECO:0007669"/>
    <property type="project" value="TreeGrafter"/>
</dbReference>
<dbReference type="RefSeq" id="WP_069478765.1">
    <property type="nucleotide sequence ID" value="NZ_CP017111.1"/>
</dbReference>
<comment type="cofactor">
    <cofactor evidence="12">
        <name>Mn(2+)</name>
        <dbReference type="ChEBI" id="CHEBI:29035"/>
    </cofactor>
    <cofactor evidence="12">
        <name>Mg(2+)</name>
        <dbReference type="ChEBI" id="CHEBI:18420"/>
    </cofactor>
    <text evidence="12">Manganese or magnesium. Binds 1 divalent metal ion per monomer in the absence of substrate. May bind a second metal ion after substrate binding.</text>
</comment>
<sequence length="182" mass="20098">MLCGIDEAGRGCLAGPLVVAGAILKEPVIGLNDSKQLTEKQREAFFEILQSKAEFKIVFCDHAMVDAKGLSACLRYAIETIKAHFEGHDILMDGNCNFGVSGITTMVKADAKVPEVSAASILAKVSRDRYMYEIAPTYPQYEFEKHKGYGSALHVEKIKAYGYCEIHRKSFKLKALSQPSLF</sequence>
<evidence type="ECO:0000256" key="4">
    <source>
        <dbReference type="ARBA" id="ARBA00004496"/>
    </source>
</evidence>
<feature type="domain" description="RNase H type-2" evidence="14">
    <location>
        <begin position="1"/>
        <end position="182"/>
    </location>
</feature>
<dbReference type="GO" id="GO:0046872">
    <property type="term" value="F:metal ion binding"/>
    <property type="evidence" value="ECO:0007669"/>
    <property type="project" value="UniProtKB-KW"/>
</dbReference>
<evidence type="ECO:0000256" key="12">
    <source>
        <dbReference type="PROSITE-ProRule" id="PRU01319"/>
    </source>
</evidence>
<dbReference type="InterPro" id="IPR036397">
    <property type="entry name" value="RNaseH_sf"/>
</dbReference>
<dbReference type="AlphaFoldDB" id="A0A1D7TMJ9"/>
<evidence type="ECO:0000256" key="5">
    <source>
        <dbReference type="ARBA" id="ARBA00007383"/>
    </source>
</evidence>
<dbReference type="SUPFAM" id="SSF53098">
    <property type="entry name" value="Ribonuclease H-like"/>
    <property type="match status" value="1"/>
</dbReference>
<evidence type="ECO:0000313" key="16">
    <source>
        <dbReference type="Proteomes" id="UP000094609"/>
    </source>
</evidence>
<evidence type="ECO:0000256" key="13">
    <source>
        <dbReference type="RuleBase" id="RU003515"/>
    </source>
</evidence>
<dbReference type="InterPro" id="IPR001352">
    <property type="entry name" value="RNase_HII/HIII"/>
</dbReference>
<reference evidence="16" key="1">
    <citation type="submission" date="2016-08" db="EMBL/GenBank/DDBJ databases">
        <title>Complete genome sequence of the organohalide-respiring Epsilonproteobacterium Sulfurospirillum halorespirans.</title>
        <authorList>
            <person name="Goris T."/>
            <person name="Zimmermann J."/>
            <person name="Schenz B."/>
            <person name="Lemos M."/>
            <person name="Hackermueller J."/>
            <person name="Diekert G."/>
        </authorList>
    </citation>
    <scope>NUCLEOTIDE SEQUENCE [LARGE SCALE GENOMIC DNA]</scope>
    <source>
        <strain>DSM 13726</strain>
        <strain evidence="16">PCE-M2</strain>
    </source>
</reference>
<dbReference type="Proteomes" id="UP000094609">
    <property type="component" value="Chromosome"/>
</dbReference>
<keyword evidence="16" id="KW-1185">Reference proteome</keyword>
<evidence type="ECO:0000256" key="11">
    <source>
        <dbReference type="ARBA" id="ARBA00023211"/>
    </source>
</evidence>